<dbReference type="Pfam" id="PF07714">
    <property type="entry name" value="PK_Tyr_Ser-Thr"/>
    <property type="match status" value="1"/>
</dbReference>
<evidence type="ECO:0000313" key="4">
    <source>
        <dbReference type="EMBL" id="MBA0804052.1"/>
    </source>
</evidence>
<proteinExistence type="predicted"/>
<dbReference type="PROSITE" id="PS50011">
    <property type="entry name" value="PROTEIN_KINASE_DOM"/>
    <property type="match status" value="1"/>
</dbReference>
<dbReference type="PANTHER" id="PTHR27007">
    <property type="match status" value="1"/>
</dbReference>
<comment type="caution">
    <text evidence="4">The sequence shown here is derived from an EMBL/GenBank/DDBJ whole genome shotgun (WGS) entry which is preliminary data.</text>
</comment>
<evidence type="ECO:0000259" key="3">
    <source>
        <dbReference type="PROSITE" id="PS50011"/>
    </source>
</evidence>
<dbReference type="Gene3D" id="3.30.200.20">
    <property type="entry name" value="Phosphorylase Kinase, domain 1"/>
    <property type="match status" value="1"/>
</dbReference>
<dbReference type="InterPro" id="IPR050528">
    <property type="entry name" value="L-type_Lectin-RKs"/>
</dbReference>
<feature type="non-terminal residue" evidence="4">
    <location>
        <position position="72"/>
    </location>
</feature>
<accession>A0A7J9H2Q3</accession>
<evidence type="ECO:0000256" key="1">
    <source>
        <dbReference type="ARBA" id="ARBA00022741"/>
    </source>
</evidence>
<keyword evidence="5" id="KW-1185">Reference proteome</keyword>
<organism evidence="4 5">
    <name type="scientific">Gossypium harknessii</name>
    <dbReference type="NCBI Taxonomy" id="34285"/>
    <lineage>
        <taxon>Eukaryota</taxon>
        <taxon>Viridiplantae</taxon>
        <taxon>Streptophyta</taxon>
        <taxon>Embryophyta</taxon>
        <taxon>Tracheophyta</taxon>
        <taxon>Spermatophyta</taxon>
        <taxon>Magnoliopsida</taxon>
        <taxon>eudicotyledons</taxon>
        <taxon>Gunneridae</taxon>
        <taxon>Pentapetalae</taxon>
        <taxon>rosids</taxon>
        <taxon>malvids</taxon>
        <taxon>Malvales</taxon>
        <taxon>Malvaceae</taxon>
        <taxon>Malvoideae</taxon>
        <taxon>Gossypium</taxon>
    </lineage>
</organism>
<feature type="non-terminal residue" evidence="4">
    <location>
        <position position="1"/>
    </location>
</feature>
<protein>
    <recommendedName>
        <fullName evidence="3">Protein kinase domain-containing protein</fullName>
    </recommendedName>
</protein>
<feature type="domain" description="Protein kinase" evidence="3">
    <location>
        <begin position="16"/>
        <end position="72"/>
    </location>
</feature>
<dbReference type="GO" id="GO:0051707">
    <property type="term" value="P:response to other organism"/>
    <property type="evidence" value="ECO:0007669"/>
    <property type="project" value="UniProtKB-ARBA"/>
</dbReference>
<reference evidence="4 5" key="1">
    <citation type="journal article" date="2019" name="Genome Biol. Evol.">
        <title>Insights into the evolution of the New World diploid cottons (Gossypium, subgenus Houzingenia) based on genome sequencing.</title>
        <authorList>
            <person name="Grover C.E."/>
            <person name="Arick M.A. 2nd"/>
            <person name="Thrash A."/>
            <person name="Conover J.L."/>
            <person name="Sanders W.S."/>
            <person name="Peterson D.G."/>
            <person name="Frelichowski J.E."/>
            <person name="Scheffler J.A."/>
            <person name="Scheffler B.E."/>
            <person name="Wendel J.F."/>
        </authorList>
    </citation>
    <scope>NUCLEOTIDE SEQUENCE [LARGE SCALE GENOMIC DNA]</scope>
    <source>
        <strain evidence="4">0</strain>
        <tissue evidence="4">Leaf</tissue>
    </source>
</reference>
<gene>
    <name evidence="4" type="ORF">Gohar_014206</name>
</gene>
<dbReference type="EMBL" id="JABFAD010000007">
    <property type="protein sequence ID" value="MBA0804052.1"/>
    <property type="molecule type" value="Genomic_DNA"/>
</dbReference>
<dbReference type="InterPro" id="IPR000719">
    <property type="entry name" value="Prot_kinase_dom"/>
</dbReference>
<dbReference type="Proteomes" id="UP000593560">
    <property type="component" value="Unassembled WGS sequence"/>
</dbReference>
<dbReference type="OrthoDB" id="1002459at2759"/>
<keyword evidence="1" id="KW-0547">Nucleotide-binding</keyword>
<dbReference type="GO" id="GO:0004672">
    <property type="term" value="F:protein kinase activity"/>
    <property type="evidence" value="ECO:0007669"/>
    <property type="project" value="InterPro"/>
</dbReference>
<dbReference type="GO" id="GO:0005524">
    <property type="term" value="F:ATP binding"/>
    <property type="evidence" value="ECO:0007669"/>
    <property type="project" value="UniProtKB-KW"/>
</dbReference>
<evidence type="ECO:0000256" key="2">
    <source>
        <dbReference type="ARBA" id="ARBA00022840"/>
    </source>
</evidence>
<sequence>PHRFSYKDLYKATKGFKKNDILGRGGFGKVYKDVLPSSNIHIAVKRISHDSKQGMRNFMVESATIGRFRHSN</sequence>
<keyword evidence="2" id="KW-0067">ATP-binding</keyword>
<dbReference type="SUPFAM" id="SSF56112">
    <property type="entry name" value="Protein kinase-like (PK-like)"/>
    <property type="match status" value="1"/>
</dbReference>
<name>A0A7J9H2Q3_9ROSI</name>
<evidence type="ECO:0000313" key="5">
    <source>
        <dbReference type="Proteomes" id="UP000593560"/>
    </source>
</evidence>
<dbReference type="AlphaFoldDB" id="A0A7J9H2Q3"/>
<dbReference type="InterPro" id="IPR001245">
    <property type="entry name" value="Ser-Thr/Tyr_kinase_cat_dom"/>
</dbReference>
<dbReference type="InterPro" id="IPR011009">
    <property type="entry name" value="Kinase-like_dom_sf"/>
</dbReference>